<dbReference type="InterPro" id="IPR016718">
    <property type="entry name" value="rRNA_m1G-MeTrfase_A_prd"/>
</dbReference>
<protein>
    <submittedName>
        <fullName evidence="5">SAM-dependent methyltransferase</fullName>
    </submittedName>
</protein>
<feature type="binding site" evidence="1">
    <location>
        <position position="28"/>
    </location>
    <ligand>
        <name>Zn(2+)</name>
        <dbReference type="ChEBI" id="CHEBI:29105"/>
    </ligand>
</feature>
<evidence type="ECO:0000256" key="2">
    <source>
        <dbReference type="PIRSR" id="PIRSR018249-2"/>
    </source>
</evidence>
<keyword evidence="5" id="KW-0808">Transferase</keyword>
<dbReference type="GO" id="GO:0008168">
    <property type="term" value="F:methyltransferase activity"/>
    <property type="evidence" value="ECO:0007669"/>
    <property type="project" value="UniProtKB-KW"/>
</dbReference>
<sequence>MNGVLSMSIQRRERSAALIYPYIHMLKCPICHQTMTTISRDNIQCSSRHTFDLARQGYINFMTRLFKGSYDKRLFTAKRDILSQTAIYTPLIDIIRDWIEDYSSSNSQPLHILDAGAGEGSLLQQITQNTPAVGWGIDIAKEGVAMASSTYDQQIWLVGDLAYSPFAEGQLDVILNILSPSNYEEFGRVMKKDGWIIKVIPGDRYLMEMRELLFRDRSHRLDGRARVLYRFAQHHHLVECIPLTYTLPVTEIMKNSLIHMTPLSWQGTESAIASAQESLSQITIDLEILVGKRR</sequence>
<keyword evidence="5" id="KW-0489">Methyltransferase</keyword>
<dbReference type="InterPro" id="IPR048647">
    <property type="entry name" value="RlmA_N"/>
</dbReference>
<organism evidence="5 6">
    <name type="scientific">Paenibacillus taichungensis</name>
    <dbReference type="NCBI Taxonomy" id="484184"/>
    <lineage>
        <taxon>Bacteria</taxon>
        <taxon>Bacillati</taxon>
        <taxon>Bacillota</taxon>
        <taxon>Bacilli</taxon>
        <taxon>Bacillales</taxon>
        <taxon>Paenibacillaceae</taxon>
        <taxon>Paenibacillus</taxon>
    </lineage>
</organism>
<keyword evidence="2" id="KW-0949">S-adenosyl-L-methionine</keyword>
<evidence type="ECO:0000259" key="4">
    <source>
        <dbReference type="Pfam" id="PF21302"/>
    </source>
</evidence>
<dbReference type="CDD" id="cd02440">
    <property type="entry name" value="AdoMet_MTases"/>
    <property type="match status" value="1"/>
</dbReference>
<dbReference type="PIRSF" id="PIRSF018249">
    <property type="entry name" value="MyrA_prd"/>
    <property type="match status" value="1"/>
</dbReference>
<dbReference type="Proteomes" id="UP000250642">
    <property type="component" value="Unassembled WGS sequence"/>
</dbReference>
<feature type="binding site" evidence="2">
    <location>
        <position position="205"/>
    </location>
    <ligand>
        <name>S-adenosyl-L-methionine</name>
        <dbReference type="ChEBI" id="CHEBI:59789"/>
    </ligand>
</feature>
<evidence type="ECO:0000313" key="6">
    <source>
        <dbReference type="Proteomes" id="UP000250642"/>
    </source>
</evidence>
<keyword evidence="1" id="KW-0862">Zinc</keyword>
<dbReference type="InterPro" id="IPR041698">
    <property type="entry name" value="Methyltransf_25"/>
</dbReference>
<dbReference type="Pfam" id="PF21302">
    <property type="entry name" value="Zn_ribbon_RlmA"/>
    <property type="match status" value="1"/>
</dbReference>
<proteinExistence type="predicted"/>
<feature type="binding site" evidence="1">
    <location>
        <position position="45"/>
    </location>
    <ligand>
        <name>Zn(2+)</name>
        <dbReference type="ChEBI" id="CHEBI:29105"/>
    </ligand>
</feature>
<feature type="binding site" evidence="1">
    <location>
        <position position="31"/>
    </location>
    <ligand>
        <name>Zn(2+)</name>
        <dbReference type="ChEBI" id="CHEBI:29105"/>
    </ligand>
</feature>
<dbReference type="EMBL" id="QEVW01000008">
    <property type="protein sequence ID" value="RAW15009.1"/>
    <property type="molecule type" value="Genomic_DNA"/>
</dbReference>
<dbReference type="AlphaFoldDB" id="A0A329QTV3"/>
<name>A0A329QTV3_9BACL</name>
<evidence type="ECO:0000313" key="5">
    <source>
        <dbReference type="EMBL" id="RAW15009.1"/>
    </source>
</evidence>
<comment type="caution">
    <text evidence="5">The sequence shown here is derived from an EMBL/GenBank/DDBJ whole genome shotgun (WGS) entry which is preliminary data.</text>
</comment>
<evidence type="ECO:0000256" key="1">
    <source>
        <dbReference type="PIRSR" id="PIRSR018249-1"/>
    </source>
</evidence>
<dbReference type="Gene3D" id="3.40.50.150">
    <property type="entry name" value="Vaccinia Virus protein VP39"/>
    <property type="match status" value="1"/>
</dbReference>
<dbReference type="InterPro" id="IPR029063">
    <property type="entry name" value="SAM-dependent_MTases_sf"/>
</dbReference>
<feature type="binding site" evidence="2">
    <location>
        <position position="88"/>
    </location>
    <ligand>
        <name>S-adenosyl-L-methionine</name>
        <dbReference type="ChEBI" id="CHEBI:59789"/>
    </ligand>
</feature>
<keyword evidence="1" id="KW-0479">Metal-binding</keyword>
<dbReference type="GO" id="GO:0032259">
    <property type="term" value="P:methylation"/>
    <property type="evidence" value="ECO:0007669"/>
    <property type="project" value="UniProtKB-KW"/>
</dbReference>
<feature type="binding site" evidence="2">
    <location>
        <begin position="119"/>
        <end position="120"/>
    </location>
    <ligand>
        <name>S-adenosyl-L-methionine</name>
        <dbReference type="ChEBI" id="CHEBI:59789"/>
    </ligand>
</feature>
<gene>
    <name evidence="5" type="ORF">DC345_13225</name>
</gene>
<dbReference type="GO" id="GO:0046872">
    <property type="term" value="F:metal ion binding"/>
    <property type="evidence" value="ECO:0007669"/>
    <property type="project" value="UniProtKB-KW"/>
</dbReference>
<reference evidence="5 6" key="1">
    <citation type="submission" date="2018-04" db="EMBL/GenBank/DDBJ databases">
        <title>Paenibacillus taichungensis Genome sequencing and assembly.</title>
        <authorList>
            <person name="Xu J."/>
            <person name="Rensing C."/>
            <person name="Mazhar H.S."/>
        </authorList>
    </citation>
    <scope>NUCLEOTIDE SEQUENCE [LARGE SCALE GENOMIC DNA]</scope>
    <source>
        <strain evidence="5 6">NC1</strain>
    </source>
</reference>
<feature type="domain" description="Methyltransferase" evidence="3">
    <location>
        <begin position="112"/>
        <end position="192"/>
    </location>
</feature>
<accession>A0A329QTV3</accession>
<dbReference type="SUPFAM" id="SSF53335">
    <property type="entry name" value="S-adenosyl-L-methionine-dependent methyltransferases"/>
    <property type="match status" value="1"/>
</dbReference>
<dbReference type="Pfam" id="PF13649">
    <property type="entry name" value="Methyltransf_25"/>
    <property type="match status" value="1"/>
</dbReference>
<feature type="domain" description="23S rRNA (guanine(745)-N(1))-methyltransferase N-terminal" evidence="4">
    <location>
        <begin position="27"/>
        <end position="62"/>
    </location>
</feature>
<feature type="binding site" evidence="1">
    <location>
        <position position="49"/>
    </location>
    <ligand>
        <name>Zn(2+)</name>
        <dbReference type="ChEBI" id="CHEBI:29105"/>
    </ligand>
</feature>
<evidence type="ECO:0000259" key="3">
    <source>
        <dbReference type="Pfam" id="PF13649"/>
    </source>
</evidence>